<dbReference type="EMBL" id="JANVFU010000002">
    <property type="protein sequence ID" value="KAJ3748346.1"/>
    <property type="molecule type" value="Genomic_DNA"/>
</dbReference>
<reference evidence="1 2" key="1">
    <citation type="journal article" date="2023" name="Proc. Natl. Acad. Sci. U.S.A.">
        <title>A global phylogenomic analysis of the shiitake genus Lentinula.</title>
        <authorList>
            <person name="Sierra-Patev S."/>
            <person name="Min B."/>
            <person name="Naranjo-Ortiz M."/>
            <person name="Looney B."/>
            <person name="Konkel Z."/>
            <person name="Slot J.C."/>
            <person name="Sakamoto Y."/>
            <person name="Steenwyk J.L."/>
            <person name="Rokas A."/>
            <person name="Carro J."/>
            <person name="Camarero S."/>
            <person name="Ferreira P."/>
            <person name="Molpeceres G."/>
            <person name="Ruiz-Duenas F.J."/>
            <person name="Serrano A."/>
            <person name="Henrissat B."/>
            <person name="Drula E."/>
            <person name="Hughes K.W."/>
            <person name="Mata J.L."/>
            <person name="Ishikawa N.K."/>
            <person name="Vargas-Isla R."/>
            <person name="Ushijima S."/>
            <person name="Smith C.A."/>
            <person name="Donoghue J."/>
            <person name="Ahrendt S."/>
            <person name="Andreopoulos W."/>
            <person name="He G."/>
            <person name="LaButti K."/>
            <person name="Lipzen A."/>
            <person name="Ng V."/>
            <person name="Riley R."/>
            <person name="Sandor L."/>
            <person name="Barry K."/>
            <person name="Martinez A.T."/>
            <person name="Xiao Y."/>
            <person name="Gibbons J.G."/>
            <person name="Terashima K."/>
            <person name="Grigoriev I.V."/>
            <person name="Hibbett D."/>
        </authorList>
    </citation>
    <scope>NUCLEOTIDE SEQUENCE [LARGE SCALE GENOMIC DNA]</scope>
    <source>
        <strain evidence="1 2">TFB7810</strain>
    </source>
</reference>
<comment type="caution">
    <text evidence="1">The sequence shown here is derived from an EMBL/GenBank/DDBJ whole genome shotgun (WGS) entry which is preliminary data.</text>
</comment>
<gene>
    <name evidence="1" type="ORF">DFH05DRAFT_553877</name>
</gene>
<proteinExistence type="predicted"/>
<protein>
    <submittedName>
        <fullName evidence="1">Uncharacterized protein</fullName>
    </submittedName>
</protein>
<organism evidence="1 2">
    <name type="scientific">Lentinula detonsa</name>
    <dbReference type="NCBI Taxonomy" id="2804962"/>
    <lineage>
        <taxon>Eukaryota</taxon>
        <taxon>Fungi</taxon>
        <taxon>Dikarya</taxon>
        <taxon>Basidiomycota</taxon>
        <taxon>Agaricomycotina</taxon>
        <taxon>Agaricomycetes</taxon>
        <taxon>Agaricomycetidae</taxon>
        <taxon>Agaricales</taxon>
        <taxon>Marasmiineae</taxon>
        <taxon>Omphalotaceae</taxon>
        <taxon>Lentinula</taxon>
    </lineage>
</organism>
<name>A0A9W8U0U7_9AGAR</name>
<dbReference type="AlphaFoldDB" id="A0A9W8U0U7"/>
<evidence type="ECO:0000313" key="1">
    <source>
        <dbReference type="EMBL" id="KAJ3748346.1"/>
    </source>
</evidence>
<accession>A0A9W8U0U7</accession>
<sequence>MVIIISGVFVLIQLLLNEFIHWIVSDELMALIILISQLVCHHNFRVLRSCFWVSHETSNTNRVDYNAVAG</sequence>
<keyword evidence="2" id="KW-1185">Reference proteome</keyword>
<dbReference type="Proteomes" id="UP001142393">
    <property type="component" value="Unassembled WGS sequence"/>
</dbReference>
<evidence type="ECO:0000313" key="2">
    <source>
        <dbReference type="Proteomes" id="UP001142393"/>
    </source>
</evidence>